<keyword evidence="7 13" id="KW-0418">Kinase</keyword>
<organism evidence="13 14">
    <name type="scientific">Carpediemonas membranifera</name>
    <dbReference type="NCBI Taxonomy" id="201153"/>
    <lineage>
        <taxon>Eukaryota</taxon>
        <taxon>Metamonada</taxon>
        <taxon>Carpediemonas-like organisms</taxon>
        <taxon>Carpediemonas</taxon>
    </lineage>
</organism>
<dbReference type="FunFam" id="3.30.200.20:FF:000042">
    <property type="entry name" value="Aurora kinase A"/>
    <property type="match status" value="1"/>
</dbReference>
<dbReference type="OrthoDB" id="193931at2759"/>
<dbReference type="GO" id="GO:0005524">
    <property type="term" value="F:ATP binding"/>
    <property type="evidence" value="ECO:0007669"/>
    <property type="project" value="UniProtKB-KW"/>
</dbReference>
<feature type="region of interest" description="Disordered" evidence="11">
    <location>
        <begin position="545"/>
        <end position="569"/>
    </location>
</feature>
<dbReference type="PANTHER" id="PTHR24346">
    <property type="entry name" value="MAP/MICROTUBULE AFFINITY-REGULATING KINASE"/>
    <property type="match status" value="1"/>
</dbReference>
<dbReference type="AlphaFoldDB" id="A0A8J6ARR8"/>
<dbReference type="FunFam" id="1.10.510.10:FF:001222">
    <property type="entry name" value="Serine/threonine-protein kinase ppk25"/>
    <property type="match status" value="1"/>
</dbReference>
<evidence type="ECO:0000259" key="12">
    <source>
        <dbReference type="PROSITE" id="PS50011"/>
    </source>
</evidence>
<accession>A0A8J6ARR8</accession>
<comment type="catalytic activity">
    <reaction evidence="10">
        <text>L-seryl-[protein] + ATP = O-phospho-L-seryl-[protein] + ADP + H(+)</text>
        <dbReference type="Rhea" id="RHEA:17989"/>
        <dbReference type="Rhea" id="RHEA-COMP:9863"/>
        <dbReference type="Rhea" id="RHEA-COMP:11604"/>
        <dbReference type="ChEBI" id="CHEBI:15378"/>
        <dbReference type="ChEBI" id="CHEBI:29999"/>
        <dbReference type="ChEBI" id="CHEBI:30616"/>
        <dbReference type="ChEBI" id="CHEBI:83421"/>
        <dbReference type="ChEBI" id="CHEBI:456216"/>
        <dbReference type="EC" id="2.7.11.1"/>
    </reaction>
</comment>
<dbReference type="PROSITE" id="PS50011">
    <property type="entry name" value="PROTEIN_KINASE_DOM"/>
    <property type="match status" value="1"/>
</dbReference>
<dbReference type="PANTHER" id="PTHR24346:SF110">
    <property type="entry name" value="NON-SPECIFIC SERINE_THREONINE PROTEIN KINASE"/>
    <property type="match status" value="1"/>
</dbReference>
<evidence type="ECO:0000256" key="11">
    <source>
        <dbReference type="SAM" id="MobiDB-lite"/>
    </source>
</evidence>
<keyword evidence="6" id="KW-0547">Nucleotide-binding</keyword>
<dbReference type="Pfam" id="PF00069">
    <property type="entry name" value="Pkinase"/>
    <property type="match status" value="1"/>
</dbReference>
<feature type="domain" description="Protein kinase" evidence="12">
    <location>
        <begin position="20"/>
        <end position="271"/>
    </location>
</feature>
<protein>
    <recommendedName>
        <fullName evidence="2">non-specific serine/threonine protein kinase</fullName>
        <ecNumber evidence="2">2.7.11.1</ecNumber>
    </recommendedName>
</protein>
<keyword evidence="3" id="KW-0963">Cytoplasm</keyword>
<dbReference type="SMART" id="SM00220">
    <property type="entry name" value="S_TKc"/>
    <property type="match status" value="1"/>
</dbReference>
<feature type="compositionally biased region" description="Polar residues" evidence="11">
    <location>
        <begin position="548"/>
        <end position="559"/>
    </location>
</feature>
<dbReference type="InterPro" id="IPR011009">
    <property type="entry name" value="Kinase-like_dom_sf"/>
</dbReference>
<evidence type="ECO:0000256" key="9">
    <source>
        <dbReference type="ARBA" id="ARBA00047899"/>
    </source>
</evidence>
<proteinExistence type="predicted"/>
<dbReference type="GO" id="GO:0005737">
    <property type="term" value="C:cytoplasm"/>
    <property type="evidence" value="ECO:0007669"/>
    <property type="project" value="UniProtKB-SubCell"/>
</dbReference>
<dbReference type="InterPro" id="IPR008271">
    <property type="entry name" value="Ser/Thr_kinase_AS"/>
</dbReference>
<keyword evidence="5" id="KW-0808">Transferase</keyword>
<evidence type="ECO:0000256" key="7">
    <source>
        <dbReference type="ARBA" id="ARBA00022777"/>
    </source>
</evidence>
<evidence type="ECO:0000256" key="5">
    <source>
        <dbReference type="ARBA" id="ARBA00022679"/>
    </source>
</evidence>
<name>A0A8J6ARR8_9EUKA</name>
<gene>
    <name evidence="13" type="ORF">J8273_7941</name>
</gene>
<evidence type="ECO:0000256" key="10">
    <source>
        <dbReference type="ARBA" id="ARBA00048679"/>
    </source>
</evidence>
<dbReference type="SUPFAM" id="SSF56112">
    <property type="entry name" value="Protein kinase-like (PK-like)"/>
    <property type="match status" value="1"/>
</dbReference>
<evidence type="ECO:0000256" key="4">
    <source>
        <dbReference type="ARBA" id="ARBA00022527"/>
    </source>
</evidence>
<evidence type="ECO:0000256" key="8">
    <source>
        <dbReference type="ARBA" id="ARBA00022840"/>
    </source>
</evidence>
<dbReference type="InterPro" id="IPR000719">
    <property type="entry name" value="Prot_kinase_dom"/>
</dbReference>
<dbReference type="PROSITE" id="PS00108">
    <property type="entry name" value="PROTEIN_KINASE_ST"/>
    <property type="match status" value="1"/>
</dbReference>
<dbReference type="GO" id="GO:0035556">
    <property type="term" value="P:intracellular signal transduction"/>
    <property type="evidence" value="ECO:0007669"/>
    <property type="project" value="TreeGrafter"/>
</dbReference>
<dbReference type="EC" id="2.7.11.1" evidence="2"/>
<keyword evidence="8" id="KW-0067">ATP-binding</keyword>
<evidence type="ECO:0000313" key="14">
    <source>
        <dbReference type="Proteomes" id="UP000717585"/>
    </source>
</evidence>
<reference evidence="13" key="1">
    <citation type="submission" date="2021-05" db="EMBL/GenBank/DDBJ databases">
        <title>A free-living protist that lacks canonical eukaryotic 1 DNA replication and segregation systems.</title>
        <authorList>
            <person name="Salas-Leiva D.E."/>
            <person name="Tromer E.C."/>
            <person name="Curtis B.A."/>
            <person name="Jerlstrom-Hultqvist J."/>
            <person name="Kolisko M."/>
            <person name="Yi Z."/>
            <person name="Salas-Leiva J.S."/>
            <person name="Gallot-Lavallee L."/>
            <person name="Kops G.J.P.L."/>
            <person name="Archibald J.M."/>
            <person name="Simpson A.G.B."/>
            <person name="Roger A.J."/>
        </authorList>
    </citation>
    <scope>NUCLEOTIDE SEQUENCE</scope>
    <source>
        <strain evidence="13">BICM</strain>
    </source>
</reference>
<evidence type="ECO:0000313" key="13">
    <source>
        <dbReference type="EMBL" id="KAG9390590.1"/>
    </source>
</evidence>
<dbReference type="EMBL" id="JAHDYR010000064">
    <property type="protein sequence ID" value="KAG9390590.1"/>
    <property type="molecule type" value="Genomic_DNA"/>
</dbReference>
<dbReference type="GO" id="GO:0004674">
    <property type="term" value="F:protein serine/threonine kinase activity"/>
    <property type="evidence" value="ECO:0007669"/>
    <property type="project" value="UniProtKB-KW"/>
</dbReference>
<evidence type="ECO:0000256" key="2">
    <source>
        <dbReference type="ARBA" id="ARBA00012513"/>
    </source>
</evidence>
<dbReference type="Proteomes" id="UP000717585">
    <property type="component" value="Unassembled WGS sequence"/>
</dbReference>
<comment type="subcellular location">
    <subcellularLocation>
        <location evidence="1">Cytoplasm</location>
    </subcellularLocation>
</comment>
<dbReference type="Gene3D" id="1.10.510.10">
    <property type="entry name" value="Transferase(Phosphotransferase) domain 1"/>
    <property type="match status" value="1"/>
</dbReference>
<comment type="catalytic activity">
    <reaction evidence="9">
        <text>L-threonyl-[protein] + ATP = O-phospho-L-threonyl-[protein] + ADP + H(+)</text>
        <dbReference type="Rhea" id="RHEA:46608"/>
        <dbReference type="Rhea" id="RHEA-COMP:11060"/>
        <dbReference type="Rhea" id="RHEA-COMP:11605"/>
        <dbReference type="ChEBI" id="CHEBI:15378"/>
        <dbReference type="ChEBI" id="CHEBI:30013"/>
        <dbReference type="ChEBI" id="CHEBI:30616"/>
        <dbReference type="ChEBI" id="CHEBI:61977"/>
        <dbReference type="ChEBI" id="CHEBI:456216"/>
        <dbReference type="EC" id="2.7.11.1"/>
    </reaction>
</comment>
<evidence type="ECO:0000256" key="1">
    <source>
        <dbReference type="ARBA" id="ARBA00004496"/>
    </source>
</evidence>
<comment type="caution">
    <text evidence="13">The sequence shown here is derived from an EMBL/GenBank/DDBJ whole genome shotgun (WGS) entry which is preliminary data.</text>
</comment>
<keyword evidence="14" id="KW-1185">Reference proteome</keyword>
<keyword evidence="4" id="KW-0723">Serine/threonine-protein kinase</keyword>
<evidence type="ECO:0000256" key="3">
    <source>
        <dbReference type="ARBA" id="ARBA00022490"/>
    </source>
</evidence>
<evidence type="ECO:0000256" key="6">
    <source>
        <dbReference type="ARBA" id="ARBA00022741"/>
    </source>
</evidence>
<sequence length="697" mass="77468">MPHRHKHQNTSTKVKVVSEYKIGKQLGSGSFGTVHLGVHMRTGHSVGVKILSRAKIRELNMGEKIQREINILKLFNHPHIVRLYEVLETERHIYLVQEYVSGGELFDFIVSQTITEDMARHFFQQLISAVAYCHSHQVVHRDLKPENLLLSSHKNIKLADFGLSNIMADGDFLSTSCGSPNYAAPEVVSGKHYIGPQIDVWSCGIILFALLTGSLPFDDYKLPNLFAKIKKAQFHMPSCVNPMAQDLIRRMLVVNPDNRIKIDEIRRHPWFRQDLPLYIDHLLDCRTVTAATELDPDIFQELVRYGFSQAEIDEAVAEQRFSSQVMVAYALISDMRCERAAAPHSPLTDGRHPFRDYVFNTFVEGSVPQSPKVRELLSHRGEPVRQDGLFSDTEDADPFDIDAVNALSANASSDGINLLGTPGGRAVMPPVLSLASRPKEVLVIPPSFAAVPELDAGVFSLGSSSDSLDLNTDRAYRPLRDTRTPKLCPKECAPFVLGVTMGDTGLISPVHLLLIVLSTLRKAGYEWKIGRSVVRIQSVQELRRDHNTGQPTAPMSTLTPDAAGDMVPDGGVSIATGAPKRKARDAPSIFSLRFRVAGDQMVPKSHRELRFGLNINVLPGSKDAESERYVIDVKRLYGETTLFIQRTSQLFGMLTSRTQVRQATEELGLVVPDFLARHDDGLMSPIHQGQLEAGIIV</sequence>